<accession>A0ABD3XPU4</accession>
<gene>
    <name evidence="3" type="ORF">ACJMK2_000549</name>
</gene>
<dbReference type="InterPro" id="IPR042342">
    <property type="entry name" value="TTC22"/>
</dbReference>
<feature type="compositionally biased region" description="Basic and acidic residues" evidence="1">
    <location>
        <begin position="400"/>
        <end position="412"/>
    </location>
</feature>
<dbReference type="Proteomes" id="UP001634394">
    <property type="component" value="Unassembled WGS sequence"/>
</dbReference>
<protein>
    <recommendedName>
        <fullName evidence="2">TIR domain-containing protein</fullName>
    </recommendedName>
</protein>
<evidence type="ECO:0000256" key="1">
    <source>
        <dbReference type="SAM" id="MobiDB-lite"/>
    </source>
</evidence>
<dbReference type="Gene3D" id="3.40.50.10140">
    <property type="entry name" value="Toll/interleukin-1 receptor homology (TIR) domain"/>
    <property type="match status" value="1"/>
</dbReference>
<feature type="region of interest" description="Disordered" evidence="1">
    <location>
        <begin position="388"/>
        <end position="445"/>
    </location>
</feature>
<dbReference type="InterPro" id="IPR000157">
    <property type="entry name" value="TIR_dom"/>
</dbReference>
<comment type="caution">
    <text evidence="3">The sequence shown here is derived from an EMBL/GenBank/DDBJ whole genome shotgun (WGS) entry which is preliminary data.</text>
</comment>
<evidence type="ECO:0000313" key="3">
    <source>
        <dbReference type="EMBL" id="KAL3888170.1"/>
    </source>
</evidence>
<organism evidence="3 4">
    <name type="scientific">Sinanodonta woodiana</name>
    <name type="common">Chinese pond mussel</name>
    <name type="synonym">Anodonta woodiana</name>
    <dbReference type="NCBI Taxonomy" id="1069815"/>
    <lineage>
        <taxon>Eukaryota</taxon>
        <taxon>Metazoa</taxon>
        <taxon>Spiralia</taxon>
        <taxon>Lophotrochozoa</taxon>
        <taxon>Mollusca</taxon>
        <taxon>Bivalvia</taxon>
        <taxon>Autobranchia</taxon>
        <taxon>Heteroconchia</taxon>
        <taxon>Palaeoheterodonta</taxon>
        <taxon>Unionida</taxon>
        <taxon>Unionoidea</taxon>
        <taxon>Unionidae</taxon>
        <taxon>Unioninae</taxon>
        <taxon>Sinanodonta</taxon>
    </lineage>
</organism>
<feature type="compositionally biased region" description="Basic and acidic residues" evidence="1">
    <location>
        <begin position="429"/>
        <end position="439"/>
    </location>
</feature>
<dbReference type="Pfam" id="PF13676">
    <property type="entry name" value="TIR_2"/>
    <property type="match status" value="1"/>
</dbReference>
<dbReference type="PROSITE" id="PS50104">
    <property type="entry name" value="TIR"/>
    <property type="match status" value="1"/>
</dbReference>
<dbReference type="AlphaFoldDB" id="A0ABD3XPU4"/>
<dbReference type="SUPFAM" id="SSF52200">
    <property type="entry name" value="Toll/Interleukin receptor TIR domain"/>
    <property type="match status" value="1"/>
</dbReference>
<keyword evidence="4" id="KW-1185">Reference proteome</keyword>
<dbReference type="PANTHER" id="PTHR16253">
    <property type="entry name" value="TETRATRICOPEPTIDE REPEAT PROTEIN 22"/>
    <property type="match status" value="1"/>
</dbReference>
<dbReference type="PANTHER" id="PTHR16253:SF0">
    <property type="entry name" value="TETRATRICOPEPTIDE REPEAT PROTEIN 22"/>
    <property type="match status" value="1"/>
</dbReference>
<sequence length="640" mass="73274">MTTSSQSTSEIQSSVVDSDCIEDTLKKTSIAETRNQEGKKALKDCNVILSQESILNGARARPFGICVHKDMLAITDYDELNVQLYRRSDGTLLAKSYELDTRPFNVCFINDEEICATMKYGTIEIMSVRDRHVITRVKQLYVEEIFELCQGIAGFKENIVVSGVNSGTLYWCIVSRNNEPIGNIHTICKGRLSSLTTTENNIYISCDNSHDDPTESGVYGYNIHNPDKPTVLYKHDELNFPKGITVDAAGYVFVCNFSPQCIHHLSEKCELLTIYRHRVPIHQPLYIFWDNEIIYATRLLDAVNSWDNSILRYKPTYSYKQADHNVPELTDKLRQSFIEEPHTETESRRRRGIRVQYCDGDVVYFKPGEFPVKVRVIEDPSLLETITIGSTDQEEYATSGKDDNTNPDKEVIYQRSPQKKTEQQVIDDPTTHKQDHVSEDPNSQTEQLYSADPYAPVEQHVIKDSYTKIEQRIQNIHVGEETCLSTSNQTMPEECQQPVQEKALPPGKKYHAFFSYASPDIQWVKEIVEKLEKDHGFICCEYDRDNTPGTQLLTFADDSIRNAYKTVLVMTREAFQSEFVLLEIQMAISHGFTEKRKCIVPVLVEDCDIPGYLIVFNYVDARDNSKSSIWLPKLLMELES</sequence>
<dbReference type="SUPFAM" id="SSF101898">
    <property type="entry name" value="NHL repeat"/>
    <property type="match status" value="1"/>
</dbReference>
<proteinExistence type="predicted"/>
<feature type="domain" description="TIR" evidence="2">
    <location>
        <begin position="508"/>
        <end position="635"/>
    </location>
</feature>
<dbReference type="EMBL" id="JBJQND010000001">
    <property type="protein sequence ID" value="KAL3888170.1"/>
    <property type="molecule type" value="Genomic_DNA"/>
</dbReference>
<evidence type="ECO:0000259" key="2">
    <source>
        <dbReference type="PROSITE" id="PS50104"/>
    </source>
</evidence>
<evidence type="ECO:0000313" key="4">
    <source>
        <dbReference type="Proteomes" id="UP001634394"/>
    </source>
</evidence>
<dbReference type="InterPro" id="IPR035897">
    <property type="entry name" value="Toll_tir_struct_dom_sf"/>
</dbReference>
<reference evidence="3 4" key="1">
    <citation type="submission" date="2024-11" db="EMBL/GenBank/DDBJ databases">
        <title>Chromosome-level genome assembly of the freshwater bivalve Anodonta woodiana.</title>
        <authorList>
            <person name="Chen X."/>
        </authorList>
    </citation>
    <scope>NUCLEOTIDE SEQUENCE [LARGE SCALE GENOMIC DNA]</scope>
    <source>
        <strain evidence="3">MN2024</strain>
        <tissue evidence="3">Gills</tissue>
    </source>
</reference>
<name>A0ABD3XPU4_SINWO</name>